<accession>A0ACC3D812</accession>
<gene>
    <name evidence="1" type="ORF">LTS18_000927</name>
</gene>
<keyword evidence="2" id="KW-1185">Reference proteome</keyword>
<name>A0ACC3D812_9PEZI</name>
<protein>
    <submittedName>
        <fullName evidence="1">Uncharacterized protein</fullName>
    </submittedName>
</protein>
<proteinExistence type="predicted"/>
<reference evidence="1" key="1">
    <citation type="submission" date="2024-09" db="EMBL/GenBank/DDBJ databases">
        <title>Black Yeasts Isolated from many extreme environments.</title>
        <authorList>
            <person name="Coleine C."/>
            <person name="Stajich J.E."/>
            <person name="Selbmann L."/>
        </authorList>
    </citation>
    <scope>NUCLEOTIDE SEQUENCE</scope>
    <source>
        <strain evidence="1">CCFEE 5737</strain>
    </source>
</reference>
<feature type="non-terminal residue" evidence="1">
    <location>
        <position position="148"/>
    </location>
</feature>
<dbReference type="Proteomes" id="UP001186974">
    <property type="component" value="Unassembled WGS sequence"/>
</dbReference>
<evidence type="ECO:0000313" key="2">
    <source>
        <dbReference type="Proteomes" id="UP001186974"/>
    </source>
</evidence>
<dbReference type="EMBL" id="JAWDJW010006877">
    <property type="protein sequence ID" value="KAK3063365.1"/>
    <property type="molecule type" value="Genomic_DNA"/>
</dbReference>
<sequence length="148" mass="16636">MADLDPPPTASAHYIRVDFSSVHYSFNQPFRFPLYLKLTSLILAKELSRTHPSILVTLLPGLYVFSDAEAQLSVAANQHRGTFLLRLKPSFSSTKDNQQQRQALDASESEAIGTDLQTFEQHILAQPIFGDMPKRPSLAIRLVTRQQL</sequence>
<organism evidence="1 2">
    <name type="scientific">Coniosporium uncinatum</name>
    <dbReference type="NCBI Taxonomy" id="93489"/>
    <lineage>
        <taxon>Eukaryota</taxon>
        <taxon>Fungi</taxon>
        <taxon>Dikarya</taxon>
        <taxon>Ascomycota</taxon>
        <taxon>Pezizomycotina</taxon>
        <taxon>Dothideomycetes</taxon>
        <taxon>Dothideomycetes incertae sedis</taxon>
        <taxon>Coniosporium</taxon>
    </lineage>
</organism>
<comment type="caution">
    <text evidence="1">The sequence shown here is derived from an EMBL/GenBank/DDBJ whole genome shotgun (WGS) entry which is preliminary data.</text>
</comment>
<evidence type="ECO:0000313" key="1">
    <source>
        <dbReference type="EMBL" id="KAK3063365.1"/>
    </source>
</evidence>